<evidence type="ECO:0000313" key="1">
    <source>
        <dbReference type="EMBL" id="KKN85754.1"/>
    </source>
</evidence>
<protein>
    <submittedName>
        <fullName evidence="1">Uncharacterized protein</fullName>
    </submittedName>
</protein>
<accession>A0A0F9U2F5</accession>
<comment type="caution">
    <text evidence="1">The sequence shown here is derived from an EMBL/GenBank/DDBJ whole genome shotgun (WGS) entry which is preliminary data.</text>
</comment>
<dbReference type="AlphaFoldDB" id="A0A0F9U2F5"/>
<gene>
    <name evidence="1" type="ORF">LCGC14_0275590</name>
</gene>
<reference evidence="1" key="1">
    <citation type="journal article" date="2015" name="Nature">
        <title>Complex archaea that bridge the gap between prokaryotes and eukaryotes.</title>
        <authorList>
            <person name="Spang A."/>
            <person name="Saw J.H."/>
            <person name="Jorgensen S.L."/>
            <person name="Zaremba-Niedzwiedzka K."/>
            <person name="Martijn J."/>
            <person name="Lind A.E."/>
            <person name="van Eijk R."/>
            <person name="Schleper C."/>
            <person name="Guy L."/>
            <person name="Ettema T.J."/>
        </authorList>
    </citation>
    <scope>NUCLEOTIDE SEQUENCE</scope>
</reference>
<name>A0A0F9U2F5_9ZZZZ</name>
<organism evidence="1">
    <name type="scientific">marine sediment metagenome</name>
    <dbReference type="NCBI Taxonomy" id="412755"/>
    <lineage>
        <taxon>unclassified sequences</taxon>
        <taxon>metagenomes</taxon>
        <taxon>ecological metagenomes</taxon>
    </lineage>
</organism>
<dbReference type="EMBL" id="LAZR01000155">
    <property type="protein sequence ID" value="KKN85754.1"/>
    <property type="molecule type" value="Genomic_DNA"/>
</dbReference>
<sequence length="81" mass="9724">MVRGQRVRWEVSKMIPEEPDAKGWHHSWKGLKFHYFEGKVLWNLSLCRMTHIHISHLHLQPGHEVDERSKCKLCLRKLATR</sequence>
<proteinExistence type="predicted"/>